<organism evidence="1">
    <name type="scientific">marine sediment metagenome</name>
    <dbReference type="NCBI Taxonomy" id="412755"/>
    <lineage>
        <taxon>unclassified sequences</taxon>
        <taxon>metagenomes</taxon>
        <taxon>ecological metagenomes</taxon>
    </lineage>
</organism>
<proteinExistence type="predicted"/>
<sequence length="75" mass="8967">MCIKDLKISMPKYISEEERNEIIDRLLETREGRFLLSQAMVGPDCHPIPDYVIDKIRQEKWIPFDNKFDLLDLDE</sequence>
<reference evidence="1" key="1">
    <citation type="journal article" date="2015" name="Nature">
        <title>Complex archaea that bridge the gap between prokaryotes and eukaryotes.</title>
        <authorList>
            <person name="Spang A."/>
            <person name="Saw J.H."/>
            <person name="Jorgensen S.L."/>
            <person name="Zaremba-Niedzwiedzka K."/>
            <person name="Martijn J."/>
            <person name="Lind A.E."/>
            <person name="van Eijk R."/>
            <person name="Schleper C."/>
            <person name="Guy L."/>
            <person name="Ettema T.J."/>
        </authorList>
    </citation>
    <scope>NUCLEOTIDE SEQUENCE</scope>
</reference>
<dbReference type="EMBL" id="LAZR01008587">
    <property type="protein sequence ID" value="KKM77810.1"/>
    <property type="molecule type" value="Genomic_DNA"/>
</dbReference>
<dbReference type="AlphaFoldDB" id="A0A0F9MLX1"/>
<comment type="caution">
    <text evidence="1">The sequence shown here is derived from an EMBL/GenBank/DDBJ whole genome shotgun (WGS) entry which is preliminary data.</text>
</comment>
<name>A0A0F9MLX1_9ZZZZ</name>
<protein>
    <submittedName>
        <fullName evidence="1">Uncharacterized protein</fullName>
    </submittedName>
</protein>
<accession>A0A0F9MLX1</accession>
<evidence type="ECO:0000313" key="1">
    <source>
        <dbReference type="EMBL" id="KKM77810.1"/>
    </source>
</evidence>
<gene>
    <name evidence="1" type="ORF">LCGC14_1366240</name>
</gene>